<keyword evidence="5 6" id="KW-0472">Membrane</keyword>
<comment type="subcellular location">
    <subcellularLocation>
        <location evidence="1">Membrane</location>
        <topology evidence="1">Multi-pass membrane protein</topology>
    </subcellularLocation>
</comment>
<evidence type="ECO:0000256" key="6">
    <source>
        <dbReference type="SAM" id="Phobius"/>
    </source>
</evidence>
<dbReference type="PANTHER" id="PTHR48022:SF2">
    <property type="entry name" value="PLASTIDIC GLUCOSE TRANSPORTER 4"/>
    <property type="match status" value="1"/>
</dbReference>
<dbReference type="InterPro" id="IPR005829">
    <property type="entry name" value="Sugar_transporter_CS"/>
</dbReference>
<feature type="transmembrane region" description="Helical" evidence="6">
    <location>
        <begin position="144"/>
        <end position="166"/>
    </location>
</feature>
<dbReference type="InterPro" id="IPR005828">
    <property type="entry name" value="MFS_sugar_transport-like"/>
</dbReference>
<dbReference type="Proteomes" id="UP000054851">
    <property type="component" value="Unassembled WGS sequence"/>
</dbReference>
<feature type="transmembrane region" description="Helical" evidence="6">
    <location>
        <begin position="320"/>
        <end position="337"/>
    </location>
</feature>
<accession>A0A158CJI6</accession>
<dbReference type="AlphaFoldDB" id="A0A158CJI6"/>
<feature type="domain" description="Major facilitator superfamily (MFS) profile" evidence="7">
    <location>
        <begin position="20"/>
        <end position="435"/>
    </location>
</feature>
<proteinExistence type="inferred from homology"/>
<sequence length="458" mass="49189">MIHRKIKFDDLPTNSFHRRIAFLAAGGPFCDGYLFGIIVVALPFIAKNLVLSSVQVGLLGSASLIGMFIGGIVFGPMTDKFGRQSLYVLNLLTFLLGSLAFFLTKDFTSLFIVRLIMGVALGADYPIATALACEFLPKKLRGPILSSLMVCFWIGFTVSLAVGFFVPANDSSVWHIILASSAIPSAIFLVLRFNVPESPRWLLSVGKVEEARAVVMKYLGENCDFDSLKRETPLATKRRGLGLSSIRELFAQGYGRPLLFCGVFWTCQIAPSLAIKTFQPMLLQTFGVTQALQGTLVIISFAVLGTIVGMLVINRIGRRSLLLWSYVLSTAVLFLLATPASNIAWAAILCFVAFTLAEAAGSALQFVYPNEVFPTEIRATGMGLAMSLSRLGSAAATFLMPVTLESLGRSGGLAIAGAISAVGLVVSYFMAPETKGLTLSESGRAQHNIGTAPIEKEA</sequence>
<evidence type="ECO:0000256" key="2">
    <source>
        <dbReference type="ARBA" id="ARBA00010992"/>
    </source>
</evidence>
<feature type="transmembrane region" description="Helical" evidence="6">
    <location>
        <begin position="343"/>
        <end position="367"/>
    </location>
</feature>
<dbReference type="PROSITE" id="PS00217">
    <property type="entry name" value="SUGAR_TRANSPORT_2"/>
    <property type="match status" value="1"/>
</dbReference>
<dbReference type="InterPro" id="IPR020846">
    <property type="entry name" value="MFS_dom"/>
</dbReference>
<protein>
    <submittedName>
        <fullName evidence="8">Major facilitator transporter</fullName>
    </submittedName>
</protein>
<dbReference type="PROSITE" id="PS50850">
    <property type="entry name" value="MFS"/>
    <property type="match status" value="1"/>
</dbReference>
<dbReference type="STRING" id="1777140.AWB79_05486"/>
<dbReference type="RefSeq" id="WP_061170589.1">
    <property type="nucleotide sequence ID" value="NZ_FCOA02000023.1"/>
</dbReference>
<keyword evidence="3 6" id="KW-0812">Transmembrane</keyword>
<evidence type="ECO:0000313" key="9">
    <source>
        <dbReference type="Proteomes" id="UP000054851"/>
    </source>
</evidence>
<name>A0A158CJI6_9BURK</name>
<dbReference type="EMBL" id="FCOA02000023">
    <property type="protein sequence ID" value="SAK82440.1"/>
    <property type="molecule type" value="Genomic_DNA"/>
</dbReference>
<feature type="transmembrane region" description="Helical" evidence="6">
    <location>
        <begin position="412"/>
        <end position="431"/>
    </location>
</feature>
<keyword evidence="4 6" id="KW-1133">Transmembrane helix</keyword>
<dbReference type="InterPro" id="IPR036259">
    <property type="entry name" value="MFS_trans_sf"/>
</dbReference>
<evidence type="ECO:0000256" key="1">
    <source>
        <dbReference type="ARBA" id="ARBA00004141"/>
    </source>
</evidence>
<dbReference type="GO" id="GO:0005351">
    <property type="term" value="F:carbohydrate:proton symporter activity"/>
    <property type="evidence" value="ECO:0007669"/>
    <property type="project" value="TreeGrafter"/>
</dbReference>
<comment type="caution">
    <text evidence="8">The sequence shown here is derived from an EMBL/GenBank/DDBJ whole genome shotgun (WGS) entry which is preliminary data.</text>
</comment>
<organism evidence="8 9">
    <name type="scientific">Caballeronia hypogeia</name>
    <dbReference type="NCBI Taxonomy" id="1777140"/>
    <lineage>
        <taxon>Bacteria</taxon>
        <taxon>Pseudomonadati</taxon>
        <taxon>Pseudomonadota</taxon>
        <taxon>Betaproteobacteria</taxon>
        <taxon>Burkholderiales</taxon>
        <taxon>Burkholderiaceae</taxon>
        <taxon>Caballeronia</taxon>
    </lineage>
</organism>
<dbReference type="OrthoDB" id="5368493at2"/>
<evidence type="ECO:0000256" key="5">
    <source>
        <dbReference type="ARBA" id="ARBA00023136"/>
    </source>
</evidence>
<feature type="transmembrane region" description="Helical" evidence="6">
    <location>
        <begin position="110"/>
        <end position="132"/>
    </location>
</feature>
<dbReference type="InterPro" id="IPR050360">
    <property type="entry name" value="MFS_Sugar_Transporters"/>
</dbReference>
<evidence type="ECO:0000313" key="8">
    <source>
        <dbReference type="EMBL" id="SAK82440.1"/>
    </source>
</evidence>
<keyword evidence="9" id="KW-1185">Reference proteome</keyword>
<feature type="transmembrane region" description="Helical" evidence="6">
    <location>
        <begin position="295"/>
        <end position="313"/>
    </location>
</feature>
<gene>
    <name evidence="8" type="ORF">AWB79_05486</name>
</gene>
<dbReference type="CDD" id="cd17316">
    <property type="entry name" value="MFS_SV2_like"/>
    <property type="match status" value="1"/>
</dbReference>
<evidence type="ECO:0000256" key="3">
    <source>
        <dbReference type="ARBA" id="ARBA00022692"/>
    </source>
</evidence>
<comment type="similarity">
    <text evidence="2">Belongs to the major facilitator superfamily. Sugar transporter (TC 2.A.1.1) family.</text>
</comment>
<dbReference type="PANTHER" id="PTHR48022">
    <property type="entry name" value="PLASTIDIC GLUCOSE TRANSPORTER 4"/>
    <property type="match status" value="1"/>
</dbReference>
<evidence type="ECO:0000256" key="4">
    <source>
        <dbReference type="ARBA" id="ARBA00022989"/>
    </source>
</evidence>
<feature type="transmembrane region" description="Helical" evidence="6">
    <location>
        <begin position="379"/>
        <end position="400"/>
    </location>
</feature>
<dbReference type="Gene3D" id="1.20.1250.20">
    <property type="entry name" value="MFS general substrate transporter like domains"/>
    <property type="match status" value="1"/>
</dbReference>
<feature type="transmembrane region" description="Helical" evidence="6">
    <location>
        <begin position="86"/>
        <end position="104"/>
    </location>
</feature>
<feature type="transmembrane region" description="Helical" evidence="6">
    <location>
        <begin position="20"/>
        <end position="46"/>
    </location>
</feature>
<evidence type="ECO:0000259" key="7">
    <source>
        <dbReference type="PROSITE" id="PS50850"/>
    </source>
</evidence>
<dbReference type="Pfam" id="PF00083">
    <property type="entry name" value="Sugar_tr"/>
    <property type="match status" value="1"/>
</dbReference>
<reference evidence="8" key="1">
    <citation type="submission" date="2016-01" db="EMBL/GenBank/DDBJ databases">
        <authorList>
            <person name="Peeters C."/>
        </authorList>
    </citation>
    <scope>NUCLEOTIDE SEQUENCE</scope>
    <source>
        <strain evidence="8">LMG 29322</strain>
    </source>
</reference>
<feature type="transmembrane region" description="Helical" evidence="6">
    <location>
        <begin position="52"/>
        <end position="74"/>
    </location>
</feature>
<feature type="transmembrane region" description="Helical" evidence="6">
    <location>
        <begin position="172"/>
        <end position="191"/>
    </location>
</feature>
<feature type="transmembrane region" description="Helical" evidence="6">
    <location>
        <begin position="257"/>
        <end position="275"/>
    </location>
</feature>
<dbReference type="SUPFAM" id="SSF103473">
    <property type="entry name" value="MFS general substrate transporter"/>
    <property type="match status" value="1"/>
</dbReference>
<dbReference type="GO" id="GO:0016020">
    <property type="term" value="C:membrane"/>
    <property type="evidence" value="ECO:0007669"/>
    <property type="project" value="UniProtKB-SubCell"/>
</dbReference>